<name>A0A9N8W010_9GLOM</name>
<dbReference type="GO" id="GO:0005634">
    <property type="term" value="C:nucleus"/>
    <property type="evidence" value="ECO:0007669"/>
    <property type="project" value="TreeGrafter"/>
</dbReference>
<dbReference type="EMBL" id="CAJVPI010000057">
    <property type="protein sequence ID" value="CAG8469161.1"/>
    <property type="molecule type" value="Genomic_DNA"/>
</dbReference>
<keyword evidence="2" id="KW-0378">Hydrolase</keyword>
<evidence type="ECO:0000256" key="2">
    <source>
        <dbReference type="ARBA" id="ARBA00022801"/>
    </source>
</evidence>
<gene>
    <name evidence="4" type="ORF">PBRASI_LOCUS983</name>
</gene>
<reference evidence="4" key="1">
    <citation type="submission" date="2021-06" db="EMBL/GenBank/DDBJ databases">
        <authorList>
            <person name="Kallberg Y."/>
            <person name="Tangrot J."/>
            <person name="Rosling A."/>
        </authorList>
    </citation>
    <scope>NUCLEOTIDE SEQUENCE</scope>
    <source>
        <strain evidence="4">BR232B</strain>
    </source>
</reference>
<dbReference type="SMART" id="SM00476">
    <property type="entry name" value="DNaseIc"/>
    <property type="match status" value="1"/>
</dbReference>
<comment type="caution">
    <text evidence="4">The sequence shown here is derived from an EMBL/GenBank/DDBJ whole genome shotgun (WGS) entry which is preliminary data.</text>
</comment>
<feature type="compositionally biased region" description="Low complexity" evidence="3">
    <location>
        <begin position="30"/>
        <end position="67"/>
    </location>
</feature>
<dbReference type="Proteomes" id="UP000789739">
    <property type="component" value="Unassembled WGS sequence"/>
</dbReference>
<accession>A0A9N8W010</accession>
<keyword evidence="5" id="KW-1185">Reference proteome</keyword>
<protein>
    <submittedName>
        <fullName evidence="4">9450_t:CDS:1</fullName>
    </submittedName>
</protein>
<feature type="compositionally biased region" description="Polar residues" evidence="3">
    <location>
        <begin position="125"/>
        <end position="136"/>
    </location>
</feature>
<dbReference type="InterPro" id="IPR016202">
    <property type="entry name" value="DNase_I"/>
</dbReference>
<dbReference type="AlphaFoldDB" id="A0A9N8W010"/>
<proteinExistence type="predicted"/>
<dbReference type="SUPFAM" id="SSF56219">
    <property type="entry name" value="DNase I-like"/>
    <property type="match status" value="1"/>
</dbReference>
<dbReference type="PRINTS" id="PR00130">
    <property type="entry name" value="DNASEI"/>
</dbReference>
<dbReference type="PANTHER" id="PTHR11371">
    <property type="entry name" value="DEOXYRIBONUCLEASE"/>
    <property type="match status" value="1"/>
</dbReference>
<feature type="compositionally biased region" description="Basic residues" evidence="3">
    <location>
        <begin position="85"/>
        <end position="95"/>
    </location>
</feature>
<dbReference type="GO" id="GO:0003677">
    <property type="term" value="F:DNA binding"/>
    <property type="evidence" value="ECO:0007669"/>
    <property type="project" value="TreeGrafter"/>
</dbReference>
<feature type="region of interest" description="Disordered" evidence="3">
    <location>
        <begin position="122"/>
        <end position="168"/>
    </location>
</feature>
<feature type="region of interest" description="Disordered" evidence="3">
    <location>
        <begin position="1"/>
        <end position="101"/>
    </location>
</feature>
<keyword evidence="1" id="KW-0540">Nuclease</keyword>
<evidence type="ECO:0000256" key="3">
    <source>
        <dbReference type="SAM" id="MobiDB-lite"/>
    </source>
</evidence>
<evidence type="ECO:0000256" key="1">
    <source>
        <dbReference type="ARBA" id="ARBA00022722"/>
    </source>
</evidence>
<dbReference type="GO" id="GO:0006308">
    <property type="term" value="P:DNA catabolic process"/>
    <property type="evidence" value="ECO:0007669"/>
    <property type="project" value="InterPro"/>
</dbReference>
<dbReference type="InterPro" id="IPR036691">
    <property type="entry name" value="Endo/exonu/phosph_ase_sf"/>
</dbReference>
<dbReference type="OrthoDB" id="10061407at2759"/>
<evidence type="ECO:0000313" key="4">
    <source>
        <dbReference type="EMBL" id="CAG8469161.1"/>
    </source>
</evidence>
<dbReference type="GO" id="GO:0004530">
    <property type="term" value="F:deoxyribonuclease I activity"/>
    <property type="evidence" value="ECO:0007669"/>
    <property type="project" value="TreeGrafter"/>
</dbReference>
<sequence length="511" mass="58000">MPPKSRTRRRDSDASYSLPSESDSSDSDDYVPVSPSRRRNSPSPSRQQNETSSKRNSNASSRASSVSPTRDKNKSAAASSPRQKQVNRRKSKRKNAVVTKANDKTLVVPKIVVRNPTKKAVVIQKKQQPQAQSETGLLTPPKARRKRRQKKELGKDEKENSNPEDDILATLPLPSSSIRHIYNENISMIGAINIQAFGTKKASNRTLMRIISDILRRYDIVLCQEIHAPKDDDAVIRTLVSSVSTPSTPYAYVSSHPIGRGRYQERYVYLYRTNVWRVLDEYVIEDDTKLGDKFARDPYVVRFEHVKKSNTRVTLVGCHTQPENAFTEVKALVENVYLEVKNNLKDAARKEKVKTKRYRSATESVDKDEKVSFLRKLFACCFPIISTSSSTSREARMSLLSPTEPIIMMGDLNAAGSYVNKSQRAELDQLLQDHGLVWGIPHTTDTTVSDGTDSAYDRFIFERANEKRWIGNSGTWRFDEGWVKTGSDQLLIKKLAKRVSDHYPIEFELRL</sequence>
<dbReference type="PANTHER" id="PTHR11371:SF31">
    <property type="entry name" value="EXTRACELLULAR NUCLEASE"/>
    <property type="match status" value="1"/>
</dbReference>
<organism evidence="4 5">
    <name type="scientific">Paraglomus brasilianum</name>
    <dbReference type="NCBI Taxonomy" id="144538"/>
    <lineage>
        <taxon>Eukaryota</taxon>
        <taxon>Fungi</taxon>
        <taxon>Fungi incertae sedis</taxon>
        <taxon>Mucoromycota</taxon>
        <taxon>Glomeromycotina</taxon>
        <taxon>Glomeromycetes</taxon>
        <taxon>Paraglomerales</taxon>
        <taxon>Paraglomeraceae</taxon>
        <taxon>Paraglomus</taxon>
    </lineage>
</organism>
<evidence type="ECO:0000313" key="5">
    <source>
        <dbReference type="Proteomes" id="UP000789739"/>
    </source>
</evidence>
<feature type="compositionally biased region" description="Basic and acidic residues" evidence="3">
    <location>
        <begin position="151"/>
        <end position="161"/>
    </location>
</feature>
<dbReference type="Gene3D" id="3.60.10.10">
    <property type="entry name" value="Endonuclease/exonuclease/phosphatase"/>
    <property type="match status" value="1"/>
</dbReference>